<proteinExistence type="predicted"/>
<dbReference type="EMBL" id="JAMXLR010000061">
    <property type="protein sequence ID" value="MCO6045760.1"/>
    <property type="molecule type" value="Genomic_DNA"/>
</dbReference>
<reference evidence="1" key="1">
    <citation type="submission" date="2022-06" db="EMBL/GenBank/DDBJ databases">
        <title>Aeoliella straminimaris, a novel planctomycete from sediments.</title>
        <authorList>
            <person name="Vitorino I.R."/>
            <person name="Lage O.M."/>
        </authorList>
    </citation>
    <scope>NUCLEOTIDE SEQUENCE</scope>
    <source>
        <strain evidence="1">ICT_H6.2</strain>
    </source>
</reference>
<comment type="caution">
    <text evidence="1">The sequence shown here is derived from an EMBL/GenBank/DDBJ whole genome shotgun (WGS) entry which is preliminary data.</text>
</comment>
<keyword evidence="2" id="KW-1185">Reference proteome</keyword>
<gene>
    <name evidence="1" type="ORF">NG895_17825</name>
</gene>
<dbReference type="Proteomes" id="UP001155241">
    <property type="component" value="Unassembled WGS sequence"/>
</dbReference>
<evidence type="ECO:0000313" key="1">
    <source>
        <dbReference type="EMBL" id="MCO6045760.1"/>
    </source>
</evidence>
<dbReference type="RefSeq" id="WP_252853873.1">
    <property type="nucleotide sequence ID" value="NZ_JAMXLR010000061.1"/>
</dbReference>
<sequence length="168" mass="17806">MPTSKTLSVFDALAGRPPSANFAQLDVRNDHIVLDFDDTAAESIDFCSVLPQDYAGGDLRVVVTWAATSATTGDVVWQAEFERHHIDDSTLGTHDLDNDDFGAAATASTATSTSAGELMQTIIDLPATDADNPAAGESFRLRVSRVATSGSDTMTDDAELVAVELREV</sequence>
<evidence type="ECO:0000313" key="2">
    <source>
        <dbReference type="Proteomes" id="UP001155241"/>
    </source>
</evidence>
<protein>
    <submittedName>
        <fullName evidence="1">Uncharacterized protein</fullName>
    </submittedName>
</protein>
<name>A0A9X2JH74_9BACT</name>
<organism evidence="1 2">
    <name type="scientific">Aeoliella straminimaris</name>
    <dbReference type="NCBI Taxonomy" id="2954799"/>
    <lineage>
        <taxon>Bacteria</taxon>
        <taxon>Pseudomonadati</taxon>
        <taxon>Planctomycetota</taxon>
        <taxon>Planctomycetia</taxon>
        <taxon>Pirellulales</taxon>
        <taxon>Lacipirellulaceae</taxon>
        <taxon>Aeoliella</taxon>
    </lineage>
</organism>
<accession>A0A9X2JH74</accession>
<dbReference type="AlphaFoldDB" id="A0A9X2JH74"/>